<protein>
    <submittedName>
        <fullName evidence="2">Uncharacterized protein</fullName>
    </submittedName>
</protein>
<evidence type="ECO:0000313" key="2">
    <source>
        <dbReference type="EMBL" id="KAK2644451.1"/>
    </source>
</evidence>
<keyword evidence="3" id="KW-1185">Reference proteome</keyword>
<evidence type="ECO:0000256" key="1">
    <source>
        <dbReference type="SAM" id="MobiDB-lite"/>
    </source>
</evidence>
<evidence type="ECO:0000313" key="3">
    <source>
        <dbReference type="Proteomes" id="UP001280121"/>
    </source>
</evidence>
<reference evidence="2" key="1">
    <citation type="journal article" date="2023" name="Plant J.">
        <title>Genome sequences and population genomics provide insights into the demographic history, inbreeding, and mutation load of two 'living fossil' tree species of Dipteronia.</title>
        <authorList>
            <person name="Feng Y."/>
            <person name="Comes H.P."/>
            <person name="Chen J."/>
            <person name="Zhu S."/>
            <person name="Lu R."/>
            <person name="Zhang X."/>
            <person name="Li P."/>
            <person name="Qiu J."/>
            <person name="Olsen K.M."/>
            <person name="Qiu Y."/>
        </authorList>
    </citation>
    <scope>NUCLEOTIDE SEQUENCE</scope>
    <source>
        <strain evidence="2">KIB01</strain>
    </source>
</reference>
<gene>
    <name evidence="2" type="ORF">Ddye_019646</name>
</gene>
<dbReference type="EMBL" id="JANJYI010000006">
    <property type="protein sequence ID" value="KAK2644451.1"/>
    <property type="molecule type" value="Genomic_DNA"/>
</dbReference>
<dbReference type="AlphaFoldDB" id="A0AAD9TYL1"/>
<organism evidence="2 3">
    <name type="scientific">Dipteronia dyeriana</name>
    <dbReference type="NCBI Taxonomy" id="168575"/>
    <lineage>
        <taxon>Eukaryota</taxon>
        <taxon>Viridiplantae</taxon>
        <taxon>Streptophyta</taxon>
        <taxon>Embryophyta</taxon>
        <taxon>Tracheophyta</taxon>
        <taxon>Spermatophyta</taxon>
        <taxon>Magnoliopsida</taxon>
        <taxon>eudicotyledons</taxon>
        <taxon>Gunneridae</taxon>
        <taxon>Pentapetalae</taxon>
        <taxon>rosids</taxon>
        <taxon>malvids</taxon>
        <taxon>Sapindales</taxon>
        <taxon>Sapindaceae</taxon>
        <taxon>Hippocastanoideae</taxon>
        <taxon>Acereae</taxon>
        <taxon>Dipteronia</taxon>
    </lineage>
</organism>
<accession>A0AAD9TYL1</accession>
<name>A0AAD9TYL1_9ROSI</name>
<sequence>MLNDEDFKRFWSPEVIMAVRGSGGGFNKDDDGFDQVEGDGCFKIHKRTNRTSNTVISATSVMAPANQPSSKVSSIDVRMTPSGSGSVAPTAKIAKKISRASNTDLANQPRFKIPGLDPRVTSVWRSLTTAQGSLIFFKIKMQGLDFIENGAKREVQNPEIMELISKIASSNFGDQDSATREVQNPEIMELTNG</sequence>
<feature type="region of interest" description="Disordered" evidence="1">
    <location>
        <begin position="67"/>
        <end position="88"/>
    </location>
</feature>
<dbReference type="Proteomes" id="UP001280121">
    <property type="component" value="Unassembled WGS sequence"/>
</dbReference>
<proteinExistence type="predicted"/>
<comment type="caution">
    <text evidence="2">The sequence shown here is derived from an EMBL/GenBank/DDBJ whole genome shotgun (WGS) entry which is preliminary data.</text>
</comment>